<keyword evidence="1" id="KW-0436">Ligase</keyword>
<keyword evidence="2 4" id="KW-0547">Nucleotide-binding</keyword>
<dbReference type="SUPFAM" id="SSF56059">
    <property type="entry name" value="Glutathione synthetase ATP-binding domain-like"/>
    <property type="match status" value="1"/>
</dbReference>
<evidence type="ECO:0000256" key="1">
    <source>
        <dbReference type="ARBA" id="ARBA00022598"/>
    </source>
</evidence>
<name>A0ABS4YA05_9ACTN</name>
<dbReference type="EMBL" id="JAGIOH010000001">
    <property type="protein sequence ID" value="MBP2405632.1"/>
    <property type="molecule type" value="Genomic_DNA"/>
</dbReference>
<keyword evidence="7" id="KW-1185">Reference proteome</keyword>
<protein>
    <submittedName>
        <fullName evidence="6">Biotin carboxylase</fullName>
    </submittedName>
</protein>
<keyword evidence="3 4" id="KW-0067">ATP-binding</keyword>
<evidence type="ECO:0000256" key="3">
    <source>
        <dbReference type="ARBA" id="ARBA00022840"/>
    </source>
</evidence>
<dbReference type="Gene3D" id="3.40.50.20">
    <property type="match status" value="1"/>
</dbReference>
<dbReference type="PANTHER" id="PTHR43585">
    <property type="entry name" value="FUMIPYRROLE BIOSYNTHESIS PROTEIN C"/>
    <property type="match status" value="1"/>
</dbReference>
<evidence type="ECO:0000259" key="5">
    <source>
        <dbReference type="PROSITE" id="PS50975"/>
    </source>
</evidence>
<feature type="domain" description="ATP-grasp" evidence="5">
    <location>
        <begin position="128"/>
        <end position="316"/>
    </location>
</feature>
<dbReference type="InterPro" id="IPR052032">
    <property type="entry name" value="ATP-dep_AA_Ligase"/>
</dbReference>
<dbReference type="Pfam" id="PF18603">
    <property type="entry name" value="LAL_C2"/>
    <property type="match status" value="1"/>
</dbReference>
<accession>A0ABS4YA05</accession>
<evidence type="ECO:0000313" key="7">
    <source>
        <dbReference type="Proteomes" id="UP001519291"/>
    </source>
</evidence>
<evidence type="ECO:0000256" key="2">
    <source>
        <dbReference type="ARBA" id="ARBA00022741"/>
    </source>
</evidence>
<sequence length="423" mass="44161">MTAFSSAPAVPVPAGAHQRGPSVLVLGGGTRLPKALRAHGMHVVYGGTPEEFTPAHRDACDEAWLLDGSEDDWVSRAVALHQVVPLHRVVTVRERFLTAAARIGDALGLGGNPLDTVRALKDKSLMRLRAESLMEQGAVRARLMHTPGDVDAFVARVGLPVVLKPRDGSGSEDIAIVRDEDALRSARQRVHALPGALLAEEFLDGPEFSVETFTHEGRHRILALTEKFTAAGAVEVGHVVPARIGADDRAALEEATHRFLDGMGFVEGPAHTELILTANGPRVVESHNRPGGDGIVDLVRHVSGVDIRDLLAAQVAGAEPPAPAADPAGAAATWFLTAAPGVATEVSGWDAAAAMPGVVSVSPGTRAGDTVSPLRGSGDRCGSVTAVAATPDEALLRARAALALVTLRTTPSAQPRTESREGR</sequence>
<dbReference type="RefSeq" id="WP_209517137.1">
    <property type="nucleotide sequence ID" value="NZ_JAGIOH010000001.1"/>
</dbReference>
<organism evidence="6 7">
    <name type="scientific">Streptomyces syringium</name>
    <dbReference type="NCBI Taxonomy" id="76729"/>
    <lineage>
        <taxon>Bacteria</taxon>
        <taxon>Bacillati</taxon>
        <taxon>Actinomycetota</taxon>
        <taxon>Actinomycetes</taxon>
        <taxon>Kitasatosporales</taxon>
        <taxon>Streptomycetaceae</taxon>
        <taxon>Streptomyces</taxon>
    </lineage>
</organism>
<dbReference type="Pfam" id="PF13535">
    <property type="entry name" value="ATP-grasp_4"/>
    <property type="match status" value="1"/>
</dbReference>
<dbReference type="GeneID" id="91571970"/>
<dbReference type="InterPro" id="IPR041472">
    <property type="entry name" value="BL00235/CARNS1_N"/>
</dbReference>
<dbReference type="PROSITE" id="PS50975">
    <property type="entry name" value="ATP_GRASP"/>
    <property type="match status" value="1"/>
</dbReference>
<dbReference type="PANTHER" id="PTHR43585:SF2">
    <property type="entry name" value="ATP-GRASP ENZYME FSQD"/>
    <property type="match status" value="1"/>
</dbReference>
<evidence type="ECO:0000313" key="6">
    <source>
        <dbReference type="EMBL" id="MBP2405632.1"/>
    </source>
</evidence>
<dbReference type="InterPro" id="IPR040570">
    <property type="entry name" value="LAL_C2"/>
</dbReference>
<dbReference type="Proteomes" id="UP001519291">
    <property type="component" value="Unassembled WGS sequence"/>
</dbReference>
<reference evidence="6 7" key="1">
    <citation type="submission" date="2021-03" db="EMBL/GenBank/DDBJ databases">
        <title>Sequencing the genomes of 1000 actinobacteria strains.</title>
        <authorList>
            <person name="Klenk H.-P."/>
        </authorList>
    </citation>
    <scope>NUCLEOTIDE SEQUENCE [LARGE SCALE GENOMIC DNA]</scope>
    <source>
        <strain evidence="6 7">DSM 41480</strain>
    </source>
</reference>
<dbReference type="InterPro" id="IPR011761">
    <property type="entry name" value="ATP-grasp"/>
</dbReference>
<dbReference type="Pfam" id="PF18130">
    <property type="entry name" value="ATPgrasp_N"/>
    <property type="match status" value="1"/>
</dbReference>
<gene>
    <name evidence="6" type="ORF">JO379_005101</name>
</gene>
<comment type="caution">
    <text evidence="6">The sequence shown here is derived from an EMBL/GenBank/DDBJ whole genome shotgun (WGS) entry which is preliminary data.</text>
</comment>
<evidence type="ECO:0000256" key="4">
    <source>
        <dbReference type="PROSITE-ProRule" id="PRU00409"/>
    </source>
</evidence>
<proteinExistence type="predicted"/>
<dbReference type="Gene3D" id="3.30.470.20">
    <property type="entry name" value="ATP-grasp fold, B domain"/>
    <property type="match status" value="1"/>
</dbReference>